<evidence type="ECO:0000313" key="3">
    <source>
        <dbReference type="Proteomes" id="UP000190285"/>
    </source>
</evidence>
<protein>
    <submittedName>
        <fullName evidence="2">Addiction module toxin, RelE/StbE family</fullName>
    </submittedName>
</protein>
<dbReference type="Proteomes" id="UP000190285">
    <property type="component" value="Unassembled WGS sequence"/>
</dbReference>
<organism evidence="2 3">
    <name type="scientific">Maledivibacter halophilus</name>
    <dbReference type="NCBI Taxonomy" id="36842"/>
    <lineage>
        <taxon>Bacteria</taxon>
        <taxon>Bacillati</taxon>
        <taxon>Bacillota</taxon>
        <taxon>Clostridia</taxon>
        <taxon>Peptostreptococcales</taxon>
        <taxon>Caminicellaceae</taxon>
        <taxon>Maledivibacter</taxon>
    </lineage>
</organism>
<dbReference type="NCBIfam" id="TIGR02385">
    <property type="entry name" value="RelE_StbE"/>
    <property type="match status" value="1"/>
</dbReference>
<keyword evidence="1" id="KW-1277">Toxin-antitoxin system</keyword>
<keyword evidence="3" id="KW-1185">Reference proteome</keyword>
<dbReference type="EMBL" id="FUZT01000003">
    <property type="protein sequence ID" value="SKC57291.1"/>
    <property type="molecule type" value="Genomic_DNA"/>
</dbReference>
<dbReference type="Pfam" id="PF05016">
    <property type="entry name" value="ParE_toxin"/>
    <property type="match status" value="1"/>
</dbReference>
<proteinExistence type="predicted"/>
<gene>
    <name evidence="2" type="ORF">SAMN02194393_01530</name>
</gene>
<name>A0A1T5K0W7_9FIRM</name>
<evidence type="ECO:0000256" key="1">
    <source>
        <dbReference type="ARBA" id="ARBA00022649"/>
    </source>
</evidence>
<dbReference type="InterPro" id="IPR035093">
    <property type="entry name" value="RelE/ParE_toxin_dom_sf"/>
</dbReference>
<dbReference type="OrthoDB" id="3268478at2"/>
<dbReference type="RefSeq" id="WP_079490591.1">
    <property type="nucleotide sequence ID" value="NZ_FUZT01000003.1"/>
</dbReference>
<accession>A0A1T5K0W7</accession>
<dbReference type="Gene3D" id="3.30.2310.20">
    <property type="entry name" value="RelE-like"/>
    <property type="match status" value="1"/>
</dbReference>
<sequence>MVENSYKIKITPKADNDLDEIYGYITNELLNGDAAENLMNKIETSIMRLKQFPFSCSHVEDDVLKDKGYRKLIIKNYIVFYIVDKIEKQVVVMRVLYGPQKYQDII</sequence>
<dbReference type="InterPro" id="IPR007712">
    <property type="entry name" value="RelE/ParE_toxin"/>
</dbReference>
<dbReference type="STRING" id="36842.SAMN02194393_01530"/>
<dbReference type="SUPFAM" id="SSF143011">
    <property type="entry name" value="RelE-like"/>
    <property type="match status" value="1"/>
</dbReference>
<reference evidence="2 3" key="1">
    <citation type="submission" date="2017-02" db="EMBL/GenBank/DDBJ databases">
        <authorList>
            <person name="Peterson S.W."/>
        </authorList>
    </citation>
    <scope>NUCLEOTIDE SEQUENCE [LARGE SCALE GENOMIC DNA]</scope>
    <source>
        <strain evidence="2 3">M1</strain>
    </source>
</reference>
<dbReference type="AlphaFoldDB" id="A0A1T5K0W7"/>
<evidence type="ECO:0000313" key="2">
    <source>
        <dbReference type="EMBL" id="SKC57291.1"/>
    </source>
</evidence>